<feature type="transmembrane region" description="Helical" evidence="1">
    <location>
        <begin position="6"/>
        <end position="22"/>
    </location>
</feature>
<dbReference type="AlphaFoldDB" id="A0A521BSH7"/>
<evidence type="ECO:0000256" key="1">
    <source>
        <dbReference type="SAM" id="Phobius"/>
    </source>
</evidence>
<feature type="transmembrane region" description="Helical" evidence="1">
    <location>
        <begin position="34"/>
        <end position="55"/>
    </location>
</feature>
<reference evidence="2 3" key="1">
    <citation type="submission" date="2017-05" db="EMBL/GenBank/DDBJ databases">
        <authorList>
            <person name="Varghese N."/>
            <person name="Submissions S."/>
        </authorList>
    </citation>
    <scope>NUCLEOTIDE SEQUENCE [LARGE SCALE GENOMIC DNA]</scope>
    <source>
        <strain evidence="2 3">DSM 29506</strain>
    </source>
</reference>
<evidence type="ECO:0000313" key="2">
    <source>
        <dbReference type="EMBL" id="SMO49691.1"/>
    </source>
</evidence>
<evidence type="ECO:0000313" key="3">
    <source>
        <dbReference type="Proteomes" id="UP000316030"/>
    </source>
</evidence>
<accession>A0A521BSH7</accession>
<keyword evidence="1" id="KW-0472">Membrane</keyword>
<sequence length="167" mass="18286">MLFELVGTAVAGLAAAGLMWALNRGLGGRLPRWLIPAAAGLAMLAATISSEYNWYDRTRSNLPEGLEVAQTVQNRAFFRPWTYVHPFVHRFVAVDVPTIKTVDAAKGVQSADLYFFSRWQAPQGVPVLFDCVGHRQAPLHAGQGFETAQWADVAADTPVMKRICGDD</sequence>
<organism evidence="2 3">
    <name type="scientific">Thalassovita litoralis</name>
    <dbReference type="NCBI Taxonomy" id="1010611"/>
    <lineage>
        <taxon>Bacteria</taxon>
        <taxon>Pseudomonadati</taxon>
        <taxon>Pseudomonadota</taxon>
        <taxon>Alphaproteobacteria</taxon>
        <taxon>Rhodobacterales</taxon>
        <taxon>Roseobacteraceae</taxon>
        <taxon>Thalassovita</taxon>
    </lineage>
</organism>
<protein>
    <submittedName>
        <fullName evidence="2">Uncharacterized protein</fullName>
    </submittedName>
</protein>
<dbReference type="Proteomes" id="UP000316030">
    <property type="component" value="Unassembled WGS sequence"/>
</dbReference>
<keyword evidence="3" id="KW-1185">Reference proteome</keyword>
<name>A0A521BSH7_9RHOB</name>
<gene>
    <name evidence="2" type="ORF">SAMN06265173_1046</name>
</gene>
<keyword evidence="1" id="KW-0812">Transmembrane</keyword>
<dbReference type="EMBL" id="FXTO01000004">
    <property type="protein sequence ID" value="SMO49691.1"/>
    <property type="molecule type" value="Genomic_DNA"/>
</dbReference>
<keyword evidence="1" id="KW-1133">Transmembrane helix</keyword>
<proteinExistence type="predicted"/>
<dbReference type="RefSeq" id="WP_142492285.1">
    <property type="nucleotide sequence ID" value="NZ_FXTO01000004.1"/>
</dbReference>
<dbReference type="OrthoDB" id="8601734at2"/>